<reference evidence="1 2" key="1">
    <citation type="submission" date="2023-09" db="EMBL/GenBank/DDBJ databases">
        <title>Genomes of two closely related lineages of the louse Polyplax serrata with different host specificities.</title>
        <authorList>
            <person name="Martinu J."/>
            <person name="Tarabai H."/>
            <person name="Stefka J."/>
            <person name="Hypsa V."/>
        </authorList>
    </citation>
    <scope>NUCLEOTIDE SEQUENCE [LARGE SCALE GENOMIC DNA]</scope>
    <source>
        <strain evidence="1">98ZLc_SE</strain>
    </source>
</reference>
<gene>
    <name evidence="1" type="ORF">RUM44_010939</name>
</gene>
<evidence type="ECO:0000313" key="1">
    <source>
        <dbReference type="EMBL" id="KAK6624081.1"/>
    </source>
</evidence>
<dbReference type="Proteomes" id="UP001359485">
    <property type="component" value="Unassembled WGS sequence"/>
</dbReference>
<keyword evidence="2" id="KW-1185">Reference proteome</keyword>
<name>A0ABR1ANN7_POLSC</name>
<dbReference type="EMBL" id="JAWJWF010000046">
    <property type="protein sequence ID" value="KAK6624081.1"/>
    <property type="molecule type" value="Genomic_DNA"/>
</dbReference>
<protein>
    <submittedName>
        <fullName evidence="1">Uncharacterized protein</fullName>
    </submittedName>
</protein>
<evidence type="ECO:0000313" key="2">
    <source>
        <dbReference type="Proteomes" id="UP001359485"/>
    </source>
</evidence>
<comment type="caution">
    <text evidence="1">The sequence shown here is derived from an EMBL/GenBank/DDBJ whole genome shotgun (WGS) entry which is preliminary data.</text>
</comment>
<proteinExistence type="predicted"/>
<organism evidence="1 2">
    <name type="scientific">Polyplax serrata</name>
    <name type="common">Common mouse louse</name>
    <dbReference type="NCBI Taxonomy" id="468196"/>
    <lineage>
        <taxon>Eukaryota</taxon>
        <taxon>Metazoa</taxon>
        <taxon>Ecdysozoa</taxon>
        <taxon>Arthropoda</taxon>
        <taxon>Hexapoda</taxon>
        <taxon>Insecta</taxon>
        <taxon>Pterygota</taxon>
        <taxon>Neoptera</taxon>
        <taxon>Paraneoptera</taxon>
        <taxon>Psocodea</taxon>
        <taxon>Troctomorpha</taxon>
        <taxon>Phthiraptera</taxon>
        <taxon>Anoplura</taxon>
        <taxon>Polyplacidae</taxon>
        <taxon>Polyplax</taxon>
    </lineage>
</organism>
<sequence length="64" mass="7568">MFEATKKDRDDFLRARSNESKQMIQLQNFVPKLFIKLVERQADEDISLRFHLLGKISPALNYNV</sequence>
<accession>A0ABR1ANN7</accession>